<dbReference type="RefSeq" id="WP_377340177.1">
    <property type="nucleotide sequence ID" value="NZ_JBHLUE010000013.1"/>
</dbReference>
<dbReference type="Proteomes" id="UP001589894">
    <property type="component" value="Unassembled WGS sequence"/>
</dbReference>
<organism evidence="2 3">
    <name type="scientific">Plantactinospora siamensis</name>
    <dbReference type="NCBI Taxonomy" id="555372"/>
    <lineage>
        <taxon>Bacteria</taxon>
        <taxon>Bacillati</taxon>
        <taxon>Actinomycetota</taxon>
        <taxon>Actinomycetes</taxon>
        <taxon>Micromonosporales</taxon>
        <taxon>Micromonosporaceae</taxon>
        <taxon>Plantactinospora</taxon>
    </lineage>
</organism>
<gene>
    <name evidence="2" type="ORF">ACFFHU_17340</name>
</gene>
<accession>A0ABV6NYN0</accession>
<proteinExistence type="predicted"/>
<dbReference type="EMBL" id="JBHLUE010000013">
    <property type="protein sequence ID" value="MFC0565888.1"/>
    <property type="molecule type" value="Genomic_DNA"/>
</dbReference>
<sequence length="62" mass="6452">MNWSWPAWSSRGGVVAPGWPPLGPAHPLPSWTSGPPPSVRDARLLGADDEQIRSAVAAALGP</sequence>
<comment type="caution">
    <text evidence="2">The sequence shown here is derived from an EMBL/GenBank/DDBJ whole genome shotgun (WGS) entry which is preliminary data.</text>
</comment>
<feature type="region of interest" description="Disordered" evidence="1">
    <location>
        <begin position="1"/>
        <end position="38"/>
    </location>
</feature>
<evidence type="ECO:0000256" key="1">
    <source>
        <dbReference type="SAM" id="MobiDB-lite"/>
    </source>
</evidence>
<name>A0ABV6NYN0_9ACTN</name>
<reference evidence="2 3" key="1">
    <citation type="submission" date="2024-09" db="EMBL/GenBank/DDBJ databases">
        <authorList>
            <person name="Sun Q."/>
            <person name="Mori K."/>
        </authorList>
    </citation>
    <scope>NUCLEOTIDE SEQUENCE [LARGE SCALE GENOMIC DNA]</scope>
    <source>
        <strain evidence="2 3">TBRC 2205</strain>
    </source>
</reference>
<protein>
    <submittedName>
        <fullName evidence="2">Uncharacterized protein</fullName>
    </submittedName>
</protein>
<evidence type="ECO:0000313" key="2">
    <source>
        <dbReference type="EMBL" id="MFC0565888.1"/>
    </source>
</evidence>
<feature type="compositionally biased region" description="Pro residues" evidence="1">
    <location>
        <begin position="18"/>
        <end position="27"/>
    </location>
</feature>
<evidence type="ECO:0000313" key="3">
    <source>
        <dbReference type="Proteomes" id="UP001589894"/>
    </source>
</evidence>
<keyword evidence="3" id="KW-1185">Reference proteome</keyword>